<evidence type="ECO:0000256" key="8">
    <source>
        <dbReference type="SAM" id="MobiDB-lite"/>
    </source>
</evidence>
<evidence type="ECO:0000256" key="4">
    <source>
        <dbReference type="ARBA" id="ARBA00022741"/>
    </source>
</evidence>
<dbReference type="InterPro" id="IPR008271">
    <property type="entry name" value="Ser/Thr_kinase_AS"/>
</dbReference>
<dbReference type="PROSITE" id="PS00108">
    <property type="entry name" value="PROTEIN_KINASE_ST"/>
    <property type="match status" value="1"/>
</dbReference>
<dbReference type="HOGENOM" id="CLU_000288_63_44_4"/>
<sequence>MTIPEHIGKYEIRREIGKGAMGTVYEGFDPVIERPVAIKTILAEYLANVESTSAVARFKLEAQAGGRLQHPAIVGVYEYGEDADMAFIVMEYVPGQQLRRLMRERGRFELIDVFEVMKQLLSALDYSHKHGVVHRDIKPANVMVLSGMKVKVMDFGVAKMESSSLTQVGTVLGTPTHIAPEQLIGLPADGRADLWSAAVILYELLTGHGPFLAETPASVLHNVLHVDPAPPSSLDSSVPAVFDDLLARALAKKPEDRFQSARDFTNALLAAFVKSKPAPAGGAGGKAERSSPSATPRRDDRGTPAGKRPTGASAPLPLPPETLAEIESSLVRSIGPLAKHLVRHSAMQARSVEEFYAALAENVPEGVERSGFLKHVGRLTAAASTSAPPTPGRPPEAAAAKPVVVFDPATLAAAEKRLAQYVGPLAKVLIKRAANDSGDIGELYHKLAEHIDSEPERREFLKGCV</sequence>
<evidence type="ECO:0000256" key="6">
    <source>
        <dbReference type="ARBA" id="ARBA00022840"/>
    </source>
</evidence>
<keyword evidence="3" id="KW-0808">Transferase</keyword>
<dbReference type="InterPro" id="IPR000719">
    <property type="entry name" value="Prot_kinase_dom"/>
</dbReference>
<protein>
    <recommendedName>
        <fullName evidence="1">non-specific serine/threonine protein kinase</fullName>
        <ecNumber evidence="1">2.7.11.1</ecNumber>
    </recommendedName>
</protein>
<keyword evidence="6 7" id="KW-0067">ATP-binding</keyword>
<dbReference type="AlphaFoldDB" id="C7RP27"/>
<dbReference type="EMBL" id="CP001715">
    <property type="protein sequence ID" value="ACV35509.1"/>
    <property type="molecule type" value="Genomic_DNA"/>
</dbReference>
<evidence type="ECO:0000256" key="2">
    <source>
        <dbReference type="ARBA" id="ARBA00022527"/>
    </source>
</evidence>
<dbReference type="Gene3D" id="1.10.510.10">
    <property type="entry name" value="Transferase(Phosphotransferase) domain 1"/>
    <property type="match status" value="1"/>
</dbReference>
<evidence type="ECO:0000256" key="3">
    <source>
        <dbReference type="ARBA" id="ARBA00022679"/>
    </source>
</evidence>
<reference evidence="10" key="2">
    <citation type="submission" date="2009-09" db="EMBL/GenBank/DDBJ databases">
        <title>Complete sequence of chromosome of Candidatus Accumulibacter phosphatis clade IIA str. UW-1.</title>
        <authorList>
            <consortium name="US DOE Joint Genome Institute"/>
            <person name="Martin H.G."/>
            <person name="Ivanova N."/>
            <person name="Kunin V."/>
            <person name="Warnecke F."/>
            <person name="Barry K."/>
            <person name="He S."/>
            <person name="Salamov A."/>
            <person name="Szeto E."/>
            <person name="Dalin E."/>
            <person name="Pangilinan J.L."/>
            <person name="Lapidus A."/>
            <person name="Lowry S."/>
            <person name="Kyrpides N.C."/>
            <person name="McMahon K.D."/>
            <person name="Hugenholtz P."/>
        </authorList>
    </citation>
    <scope>NUCLEOTIDE SEQUENCE [LARGE SCALE GENOMIC DNA]</scope>
    <source>
        <strain evidence="10">UW-1</strain>
    </source>
</reference>
<gene>
    <name evidence="10" type="ordered locus">CAP2UW1_2218</name>
</gene>
<feature type="domain" description="Protein kinase" evidence="9">
    <location>
        <begin position="10"/>
        <end position="269"/>
    </location>
</feature>
<evidence type="ECO:0000313" key="10">
    <source>
        <dbReference type="EMBL" id="ACV35509.1"/>
    </source>
</evidence>
<dbReference type="SMART" id="SM00220">
    <property type="entry name" value="S_TKc"/>
    <property type="match status" value="1"/>
</dbReference>
<evidence type="ECO:0000259" key="9">
    <source>
        <dbReference type="PROSITE" id="PS50011"/>
    </source>
</evidence>
<evidence type="ECO:0000256" key="5">
    <source>
        <dbReference type="ARBA" id="ARBA00022777"/>
    </source>
</evidence>
<dbReference type="eggNOG" id="COG0515">
    <property type="taxonomic scope" value="Bacteria"/>
</dbReference>
<dbReference type="PANTHER" id="PTHR43289:SF6">
    <property type="entry name" value="SERINE_THREONINE-PROTEIN KINASE NEKL-3"/>
    <property type="match status" value="1"/>
</dbReference>
<dbReference type="KEGG" id="app:CAP2UW1_2218"/>
<dbReference type="GO" id="GO:0005524">
    <property type="term" value="F:ATP binding"/>
    <property type="evidence" value="ECO:0007669"/>
    <property type="project" value="UniProtKB-UniRule"/>
</dbReference>
<accession>C7RP27</accession>
<dbReference type="PROSITE" id="PS50011">
    <property type="entry name" value="PROTEIN_KINASE_DOM"/>
    <property type="match status" value="1"/>
</dbReference>
<reference evidence="10" key="1">
    <citation type="submission" date="2009-08" db="EMBL/GenBank/DDBJ databases">
        <authorList>
            <consortium name="US DOE Joint Genome Institute"/>
            <person name="Lucas S."/>
            <person name="Copeland A."/>
            <person name="Lapidus A."/>
            <person name="Glavina del Rio T."/>
            <person name="Dalin E."/>
            <person name="Tice H."/>
            <person name="Bruce D."/>
            <person name="Barry K."/>
            <person name="Pitluck S."/>
            <person name="Lowry S."/>
            <person name="Larimer F."/>
            <person name="Land M."/>
            <person name="Hauser L."/>
            <person name="Kyrpides N."/>
            <person name="Ivanova N."/>
            <person name="McMahon K.D."/>
            <person name="Hugenholtz P."/>
        </authorList>
    </citation>
    <scope>NUCLEOTIDE SEQUENCE</scope>
    <source>
        <strain evidence="10">UW-1</strain>
    </source>
</reference>
<evidence type="ECO:0000256" key="1">
    <source>
        <dbReference type="ARBA" id="ARBA00012513"/>
    </source>
</evidence>
<dbReference type="FunFam" id="1.10.510.10:FF:000021">
    <property type="entry name" value="Serine/threonine protein kinase"/>
    <property type="match status" value="1"/>
</dbReference>
<name>C7RP27_ACCRE</name>
<dbReference type="PANTHER" id="PTHR43289">
    <property type="entry name" value="MITOGEN-ACTIVATED PROTEIN KINASE KINASE KINASE 20-RELATED"/>
    <property type="match status" value="1"/>
</dbReference>
<feature type="region of interest" description="Disordered" evidence="8">
    <location>
        <begin position="277"/>
        <end position="319"/>
    </location>
</feature>
<dbReference type="CDD" id="cd14014">
    <property type="entry name" value="STKc_PknB_like"/>
    <property type="match status" value="1"/>
</dbReference>
<dbReference type="InterPro" id="IPR011009">
    <property type="entry name" value="Kinase-like_dom_sf"/>
</dbReference>
<dbReference type="Gene3D" id="3.30.200.20">
    <property type="entry name" value="Phosphorylase Kinase, domain 1"/>
    <property type="match status" value="1"/>
</dbReference>
<feature type="binding site" evidence="7">
    <location>
        <position position="39"/>
    </location>
    <ligand>
        <name>ATP</name>
        <dbReference type="ChEBI" id="CHEBI:30616"/>
    </ligand>
</feature>
<evidence type="ECO:0000256" key="7">
    <source>
        <dbReference type="PROSITE-ProRule" id="PRU10141"/>
    </source>
</evidence>
<dbReference type="EC" id="2.7.11.1" evidence="1"/>
<dbReference type="InterPro" id="IPR017441">
    <property type="entry name" value="Protein_kinase_ATP_BS"/>
</dbReference>
<dbReference type="OrthoDB" id="9791419at2"/>
<proteinExistence type="predicted"/>
<dbReference type="Pfam" id="PF26309">
    <property type="entry name" value="DUF8082"/>
    <property type="match status" value="2"/>
</dbReference>
<dbReference type="STRING" id="522306.CAP2UW1_2218"/>
<dbReference type="SUPFAM" id="SSF56112">
    <property type="entry name" value="Protein kinase-like (PK-like)"/>
    <property type="match status" value="1"/>
</dbReference>
<dbReference type="GO" id="GO:0004674">
    <property type="term" value="F:protein serine/threonine kinase activity"/>
    <property type="evidence" value="ECO:0007669"/>
    <property type="project" value="UniProtKB-KW"/>
</dbReference>
<dbReference type="PROSITE" id="PS00107">
    <property type="entry name" value="PROTEIN_KINASE_ATP"/>
    <property type="match status" value="1"/>
</dbReference>
<organism evidence="10">
    <name type="scientific">Accumulibacter regalis</name>
    <dbReference type="NCBI Taxonomy" id="522306"/>
    <lineage>
        <taxon>Bacteria</taxon>
        <taxon>Pseudomonadati</taxon>
        <taxon>Pseudomonadota</taxon>
        <taxon>Betaproteobacteria</taxon>
        <taxon>Candidatus Accumulibacter</taxon>
    </lineage>
</organism>
<keyword evidence="2 10" id="KW-0723">Serine/threonine-protein kinase</keyword>
<dbReference type="Pfam" id="PF00069">
    <property type="entry name" value="Pkinase"/>
    <property type="match status" value="1"/>
</dbReference>
<dbReference type="InterPro" id="IPR058395">
    <property type="entry name" value="DUF8082"/>
</dbReference>
<keyword evidence="4 7" id="KW-0547">Nucleotide-binding</keyword>
<keyword evidence="5 10" id="KW-0418">Kinase</keyword>